<feature type="compositionally biased region" description="Basic residues" evidence="7">
    <location>
        <begin position="1"/>
        <end position="12"/>
    </location>
</feature>
<dbReference type="Gene3D" id="1.10.10.1180">
    <property type="entry name" value="MAN1, winged-helix domain"/>
    <property type="match status" value="1"/>
</dbReference>
<feature type="region of interest" description="Disordered" evidence="7">
    <location>
        <begin position="1"/>
        <end position="36"/>
    </location>
</feature>
<dbReference type="Pfam" id="PF09402">
    <property type="entry name" value="MSC"/>
    <property type="match status" value="1"/>
</dbReference>
<comment type="subcellular location">
    <subcellularLocation>
        <location evidence="1">Nucleus inner membrane</location>
    </subcellularLocation>
</comment>
<evidence type="ECO:0000256" key="2">
    <source>
        <dbReference type="ARBA" id="ARBA00022553"/>
    </source>
</evidence>
<dbReference type="AlphaFoldDB" id="A0A803L5U4"/>
<keyword evidence="5 8" id="KW-0472">Membrane</keyword>
<dbReference type="InterPro" id="IPR041885">
    <property type="entry name" value="MAN1_winged_helix_dom"/>
</dbReference>
<dbReference type="EnsemblPlants" id="AUR62007233-RA">
    <property type="protein sequence ID" value="AUR62007233-RA:cds"/>
    <property type="gene ID" value="AUR62007233"/>
</dbReference>
<dbReference type="GO" id="GO:0034399">
    <property type="term" value="C:nuclear periphery"/>
    <property type="evidence" value="ECO:0007669"/>
    <property type="project" value="TreeGrafter"/>
</dbReference>
<accession>A0A803L5U4</accession>
<proteinExistence type="predicted"/>
<dbReference type="Gramene" id="AUR62007233-RA">
    <property type="protein sequence ID" value="AUR62007233-RA:cds"/>
    <property type="gene ID" value="AUR62007233"/>
</dbReference>
<keyword evidence="11" id="KW-1185">Reference proteome</keyword>
<protein>
    <recommendedName>
        <fullName evidence="9">Man1/Src1-like C-terminal domain-containing protein</fullName>
    </recommendedName>
</protein>
<dbReference type="Proteomes" id="UP000596660">
    <property type="component" value="Unplaced"/>
</dbReference>
<evidence type="ECO:0000256" key="6">
    <source>
        <dbReference type="ARBA" id="ARBA00023242"/>
    </source>
</evidence>
<evidence type="ECO:0000256" key="5">
    <source>
        <dbReference type="ARBA" id="ARBA00023136"/>
    </source>
</evidence>
<keyword evidence="6" id="KW-0539">Nucleus</keyword>
<evidence type="ECO:0000256" key="8">
    <source>
        <dbReference type="SAM" id="Phobius"/>
    </source>
</evidence>
<feature type="transmembrane region" description="Helical" evidence="8">
    <location>
        <begin position="242"/>
        <end position="262"/>
    </location>
</feature>
<dbReference type="GO" id="GO:0071763">
    <property type="term" value="P:nuclear membrane organization"/>
    <property type="evidence" value="ECO:0007669"/>
    <property type="project" value="TreeGrafter"/>
</dbReference>
<dbReference type="InterPro" id="IPR044780">
    <property type="entry name" value="Heh2/Src1"/>
</dbReference>
<dbReference type="GO" id="GO:0005637">
    <property type="term" value="C:nuclear inner membrane"/>
    <property type="evidence" value="ECO:0007669"/>
    <property type="project" value="UniProtKB-SubCell"/>
</dbReference>
<reference evidence="10" key="1">
    <citation type="journal article" date="2017" name="Nature">
        <title>The genome of Chenopodium quinoa.</title>
        <authorList>
            <person name="Jarvis D.E."/>
            <person name="Ho Y.S."/>
            <person name="Lightfoot D.J."/>
            <person name="Schmoeckel S.M."/>
            <person name="Li B."/>
            <person name="Borm T.J.A."/>
            <person name="Ohyanagi H."/>
            <person name="Mineta K."/>
            <person name="Michell C.T."/>
            <person name="Saber N."/>
            <person name="Kharbatia N.M."/>
            <person name="Rupper R.R."/>
            <person name="Sharp A.R."/>
            <person name="Dally N."/>
            <person name="Boughton B.A."/>
            <person name="Woo Y.H."/>
            <person name="Gao G."/>
            <person name="Schijlen E.G.W.M."/>
            <person name="Guo X."/>
            <person name="Momin A.A."/>
            <person name="Negrao S."/>
            <person name="Al-Babili S."/>
            <person name="Gehring C."/>
            <person name="Roessner U."/>
            <person name="Jung C."/>
            <person name="Murphy K."/>
            <person name="Arold S.T."/>
            <person name="Gojobori T."/>
            <person name="van der Linden C.G."/>
            <person name="van Loo E.N."/>
            <person name="Jellen E.N."/>
            <person name="Maughan P.J."/>
            <person name="Tester M."/>
        </authorList>
    </citation>
    <scope>NUCLEOTIDE SEQUENCE [LARGE SCALE GENOMIC DNA]</scope>
    <source>
        <strain evidence="10">cv. PI 614886</strain>
    </source>
</reference>
<evidence type="ECO:0000313" key="11">
    <source>
        <dbReference type="Proteomes" id="UP000596660"/>
    </source>
</evidence>
<dbReference type="InterPro" id="IPR018996">
    <property type="entry name" value="Man1/Src1-like_C"/>
</dbReference>
<dbReference type="GO" id="GO:0005783">
    <property type="term" value="C:endoplasmic reticulum"/>
    <property type="evidence" value="ECO:0007669"/>
    <property type="project" value="TreeGrafter"/>
</dbReference>
<keyword evidence="3 8" id="KW-0812">Transmembrane</keyword>
<feature type="compositionally biased region" description="Low complexity" evidence="7">
    <location>
        <begin position="13"/>
        <end position="36"/>
    </location>
</feature>
<evidence type="ECO:0000256" key="7">
    <source>
        <dbReference type="SAM" id="MobiDB-lite"/>
    </source>
</evidence>
<evidence type="ECO:0000256" key="4">
    <source>
        <dbReference type="ARBA" id="ARBA00022989"/>
    </source>
</evidence>
<sequence>MSSSTPRRRPKSSPKNPNSKFIPNHSHSPTSSSTLTSLLAEVEPPPNLLPSKSDFLKLIVVITIAAFVAIFCNFLSSFINRPSLPFCDSDVGEYDVSLLDTCEPCPNNGRCYKGQLECIQGYRRYGKSCIEDGDIYEAAKKLSVWAKDHLCEAHAHYICDGTGTIWVSEDKLKDMLDKGFQGSTAYDIKYLYAKEKALEDISGLLDTRTIGNRVKEFKCPDKLAESYKSMTCRARQWVAKNLLLLMAVFVLLAGSTLLLLRIQRRWYLTKRAEHLYHQVCDTLEDNAIMSRCMGDREPWLIASRLRDHILTPKERRDPFLWKMVEDLVESDSRLDRYPKLVKGESKVVWEWQVVWGRLVTCNLQKPQKALEVCMRTSMLPEESRVNCFVIAVLETIEGITVAIIRGLLQLSAATSYRN</sequence>
<organism evidence="10 11">
    <name type="scientific">Chenopodium quinoa</name>
    <name type="common">Quinoa</name>
    <dbReference type="NCBI Taxonomy" id="63459"/>
    <lineage>
        <taxon>Eukaryota</taxon>
        <taxon>Viridiplantae</taxon>
        <taxon>Streptophyta</taxon>
        <taxon>Embryophyta</taxon>
        <taxon>Tracheophyta</taxon>
        <taxon>Spermatophyta</taxon>
        <taxon>Magnoliopsida</taxon>
        <taxon>eudicotyledons</taxon>
        <taxon>Gunneridae</taxon>
        <taxon>Pentapetalae</taxon>
        <taxon>Caryophyllales</taxon>
        <taxon>Chenopodiaceae</taxon>
        <taxon>Chenopodioideae</taxon>
        <taxon>Atripliceae</taxon>
        <taxon>Chenopodium</taxon>
    </lineage>
</organism>
<evidence type="ECO:0000256" key="3">
    <source>
        <dbReference type="ARBA" id="ARBA00022692"/>
    </source>
</evidence>
<keyword evidence="4 8" id="KW-1133">Transmembrane helix</keyword>
<keyword evidence="2" id="KW-0597">Phosphoprotein</keyword>
<dbReference type="PANTHER" id="PTHR47808:SF2">
    <property type="entry name" value="LEM DOMAIN-CONTAINING PROTEIN 2"/>
    <property type="match status" value="1"/>
</dbReference>
<evidence type="ECO:0000259" key="9">
    <source>
        <dbReference type="Pfam" id="PF09402"/>
    </source>
</evidence>
<name>A0A803L5U4_CHEQI</name>
<feature type="domain" description="Man1/Src1-like C-terminal" evidence="9">
    <location>
        <begin position="95"/>
        <end position="351"/>
    </location>
</feature>
<reference evidence="10" key="2">
    <citation type="submission" date="2021-03" db="UniProtKB">
        <authorList>
            <consortium name="EnsemblPlants"/>
        </authorList>
    </citation>
    <scope>IDENTIFICATION</scope>
</reference>
<feature type="transmembrane region" description="Helical" evidence="8">
    <location>
        <begin position="58"/>
        <end position="79"/>
    </location>
</feature>
<evidence type="ECO:0000313" key="10">
    <source>
        <dbReference type="EnsemblPlants" id="AUR62007233-RA:cds"/>
    </source>
</evidence>
<dbReference type="OMA" id="FERIVCE"/>
<evidence type="ECO:0000256" key="1">
    <source>
        <dbReference type="ARBA" id="ARBA00004540"/>
    </source>
</evidence>
<dbReference type="PANTHER" id="PTHR47808">
    <property type="entry name" value="INNER NUCLEAR MEMBRANE PROTEIN HEH2-RELATED"/>
    <property type="match status" value="1"/>
</dbReference>
<dbReference type="GO" id="GO:0003682">
    <property type="term" value="F:chromatin binding"/>
    <property type="evidence" value="ECO:0007669"/>
    <property type="project" value="InterPro"/>
</dbReference>